<dbReference type="RefSeq" id="WP_015391092.1">
    <property type="nucleotide sequence ID" value="NC_020291.1"/>
</dbReference>
<reference evidence="2 3" key="1">
    <citation type="submission" date="2013-02" db="EMBL/GenBank/DDBJ databases">
        <title>Genome sequence of Clostridium saccharoperbutylacetonicum N1-4(HMT).</title>
        <authorList>
            <person name="Poehlein A."/>
            <person name="Daniel R."/>
        </authorList>
    </citation>
    <scope>NUCLEOTIDE SEQUENCE [LARGE SCALE GENOMIC DNA]</scope>
    <source>
        <strain evidence="3">N1-4(HMT)</strain>
    </source>
</reference>
<dbReference type="InterPro" id="IPR031832">
    <property type="entry name" value="DUF4747"/>
</dbReference>
<dbReference type="PATRIC" id="fig|931276.5.peg.947"/>
<evidence type="ECO:0000313" key="3">
    <source>
        <dbReference type="Proteomes" id="UP000011728"/>
    </source>
</evidence>
<dbReference type="Proteomes" id="UP000011728">
    <property type="component" value="Chromosome"/>
</dbReference>
<dbReference type="EMBL" id="CP004121">
    <property type="protein sequence ID" value="AGF54767.1"/>
    <property type="molecule type" value="Genomic_DNA"/>
</dbReference>
<protein>
    <recommendedName>
        <fullName evidence="1">FHA domain-containing protein</fullName>
    </recommendedName>
</protein>
<dbReference type="KEGG" id="csr:Cspa_c09910"/>
<dbReference type="Pfam" id="PF15931">
    <property type="entry name" value="DUF4747"/>
    <property type="match status" value="1"/>
</dbReference>
<sequence>MSKTLYFSKVSINSSKIYEIYDGVETPQNVMKKLFSDMKNGKNYKNVITRILNGDTRVEEYNFYLTGINKFDNDPSDVLVGAVIKTSKIFINNIDKETGKKKTKAFDSDELSGFCFYPTKEIVCFYTTNRFGYKEFCNAFEGLLNSCSMDDSQNGEYFKVKLLTNGVSLDNIKDDLKRLRNIETIRINIIPPNPNGDLLKAIREDAEERLKDMGMGRISEKSILFKSRDLRGLNSESKEISEELDKMSAIHTKLSTEESTSNGYVEVEAVSMDGTVYNTNNTKIIKYRMPDTIVGDKMFADYCKSLILKII</sequence>
<dbReference type="eggNOG" id="ENOG5032E58">
    <property type="taxonomic scope" value="Bacteria"/>
</dbReference>
<dbReference type="AlphaFoldDB" id="M1MT83"/>
<dbReference type="HOGENOM" id="CLU_077599_0_0_9"/>
<evidence type="ECO:0000313" key="2">
    <source>
        <dbReference type="EMBL" id="AGF54767.1"/>
    </source>
</evidence>
<dbReference type="OrthoDB" id="2088355at2"/>
<organism evidence="2 3">
    <name type="scientific">Clostridium saccharoperbutylacetonicum N1-4(HMT)</name>
    <dbReference type="NCBI Taxonomy" id="931276"/>
    <lineage>
        <taxon>Bacteria</taxon>
        <taxon>Bacillati</taxon>
        <taxon>Bacillota</taxon>
        <taxon>Clostridia</taxon>
        <taxon>Eubacteriales</taxon>
        <taxon>Clostridiaceae</taxon>
        <taxon>Clostridium</taxon>
    </lineage>
</organism>
<evidence type="ECO:0000259" key="1">
    <source>
        <dbReference type="PROSITE" id="PS50006"/>
    </source>
</evidence>
<accession>M1MT83</accession>
<gene>
    <name evidence="2" type="ORF">Cspa_c09910</name>
</gene>
<proteinExistence type="predicted"/>
<feature type="domain" description="FHA" evidence="1">
    <location>
        <begin position="213"/>
        <end position="282"/>
    </location>
</feature>
<keyword evidence="3" id="KW-1185">Reference proteome</keyword>
<dbReference type="PROSITE" id="PS50006">
    <property type="entry name" value="FHA_DOMAIN"/>
    <property type="match status" value="1"/>
</dbReference>
<dbReference type="InterPro" id="IPR000253">
    <property type="entry name" value="FHA_dom"/>
</dbReference>
<name>M1MT83_9CLOT</name>